<proteinExistence type="predicted"/>
<protein>
    <submittedName>
        <fullName evidence="1">Uncharacterized protein</fullName>
    </submittedName>
</protein>
<accession>A0A1G8WUE0</accession>
<organism evidence="1 2">
    <name type="scientific">Methanoculleus thermophilus</name>
    <dbReference type="NCBI Taxonomy" id="2200"/>
    <lineage>
        <taxon>Archaea</taxon>
        <taxon>Methanobacteriati</taxon>
        <taxon>Methanobacteriota</taxon>
        <taxon>Stenosarchaea group</taxon>
        <taxon>Methanomicrobia</taxon>
        <taxon>Methanomicrobiales</taxon>
        <taxon>Methanomicrobiaceae</taxon>
        <taxon>Methanoculleus</taxon>
    </lineage>
</organism>
<dbReference type="Proteomes" id="UP000326500">
    <property type="component" value="Unassembled WGS sequence"/>
</dbReference>
<evidence type="ECO:0000313" key="1">
    <source>
        <dbReference type="EMBL" id="SDJ81821.1"/>
    </source>
</evidence>
<dbReference type="EMBL" id="FNFT01000001">
    <property type="protein sequence ID" value="SDJ81821.1"/>
    <property type="molecule type" value="Genomic_DNA"/>
</dbReference>
<name>A0A1G8WUE0_9EURY</name>
<keyword evidence="2" id="KW-1185">Reference proteome</keyword>
<dbReference type="AlphaFoldDB" id="A0A1G8WUE0"/>
<reference evidence="1 2" key="1">
    <citation type="submission" date="2016-10" db="EMBL/GenBank/DDBJ databases">
        <authorList>
            <person name="Varghese N."/>
            <person name="Submissions S."/>
        </authorList>
    </citation>
    <scope>NUCLEOTIDE SEQUENCE [LARGE SCALE GENOMIC DNA]</scope>
    <source>
        <strain evidence="1 2">DSM 2373</strain>
    </source>
</reference>
<sequence>MQGECIPHRVPDPTEAGAFCLLLLKKESGYSMVKAIENVVSFPVTFSQGRM</sequence>
<gene>
    <name evidence="1" type="ORF">SAMN04488571_101108</name>
</gene>
<evidence type="ECO:0000313" key="2">
    <source>
        <dbReference type="Proteomes" id="UP000326500"/>
    </source>
</evidence>